<evidence type="ECO:0000313" key="2">
    <source>
        <dbReference type="EMBL" id="KFM75717.1"/>
    </source>
</evidence>
<feature type="compositionally biased region" description="Polar residues" evidence="1">
    <location>
        <begin position="175"/>
        <end position="186"/>
    </location>
</feature>
<feature type="non-terminal residue" evidence="2">
    <location>
        <position position="397"/>
    </location>
</feature>
<feature type="compositionally biased region" description="Polar residues" evidence="1">
    <location>
        <begin position="1"/>
        <end position="13"/>
    </location>
</feature>
<evidence type="ECO:0000256" key="1">
    <source>
        <dbReference type="SAM" id="MobiDB-lite"/>
    </source>
</evidence>
<protein>
    <submittedName>
        <fullName evidence="2">Uncharacterized protein</fullName>
    </submittedName>
</protein>
<accession>A0A087UEC8</accession>
<proteinExistence type="predicted"/>
<evidence type="ECO:0000313" key="3">
    <source>
        <dbReference type="Proteomes" id="UP000054359"/>
    </source>
</evidence>
<feature type="region of interest" description="Disordered" evidence="1">
    <location>
        <begin position="175"/>
        <end position="268"/>
    </location>
</feature>
<dbReference type="Proteomes" id="UP000054359">
    <property type="component" value="Unassembled WGS sequence"/>
</dbReference>
<feature type="compositionally biased region" description="Basic and acidic residues" evidence="1">
    <location>
        <begin position="34"/>
        <end position="45"/>
    </location>
</feature>
<dbReference type="OrthoDB" id="6446513at2759"/>
<feature type="region of interest" description="Disordered" evidence="1">
    <location>
        <begin position="1"/>
        <end position="69"/>
    </location>
</feature>
<feature type="compositionally biased region" description="Basic residues" evidence="1">
    <location>
        <begin position="201"/>
        <end position="213"/>
    </location>
</feature>
<dbReference type="EMBL" id="KK119433">
    <property type="protein sequence ID" value="KFM75717.1"/>
    <property type="molecule type" value="Genomic_DNA"/>
</dbReference>
<feature type="compositionally biased region" description="Polar residues" evidence="1">
    <location>
        <begin position="247"/>
        <end position="268"/>
    </location>
</feature>
<dbReference type="AlphaFoldDB" id="A0A087UEC8"/>
<organism evidence="2 3">
    <name type="scientific">Stegodyphus mimosarum</name>
    <name type="common">African social velvet spider</name>
    <dbReference type="NCBI Taxonomy" id="407821"/>
    <lineage>
        <taxon>Eukaryota</taxon>
        <taxon>Metazoa</taxon>
        <taxon>Ecdysozoa</taxon>
        <taxon>Arthropoda</taxon>
        <taxon>Chelicerata</taxon>
        <taxon>Arachnida</taxon>
        <taxon>Araneae</taxon>
        <taxon>Araneomorphae</taxon>
        <taxon>Entelegynae</taxon>
        <taxon>Eresoidea</taxon>
        <taxon>Eresidae</taxon>
        <taxon>Stegodyphus</taxon>
    </lineage>
</organism>
<reference evidence="2 3" key="1">
    <citation type="submission" date="2013-11" db="EMBL/GenBank/DDBJ databases">
        <title>Genome sequencing of Stegodyphus mimosarum.</title>
        <authorList>
            <person name="Bechsgaard J."/>
        </authorList>
    </citation>
    <scope>NUCLEOTIDE SEQUENCE [LARGE SCALE GENOMIC DNA]</scope>
</reference>
<keyword evidence="3" id="KW-1185">Reference proteome</keyword>
<feature type="compositionally biased region" description="Basic and acidic residues" evidence="1">
    <location>
        <begin position="53"/>
        <end position="62"/>
    </location>
</feature>
<gene>
    <name evidence="2" type="ORF">X975_18838</name>
</gene>
<name>A0A087UEC8_STEMI</name>
<sequence length="397" mass="45372">MKPSQTYGQLQSPKPSPHKPYLKQSQLEKFLRKRSPEHFQLEKPLHTNSPSEQLEKPPESSHSKVSVYPVKDVNPDDFILSKNSVDVNRPLQSELSSAESDLEEDFAGLLQYKSLTSKKAKIFQIRDSDSEDTSDCDKNADFRFLTPTMFKKGAPKQPETKFVYLSDSESNGSSIITTFVDSQPTDPSWKEHSPHLNKLSTRNKRVPPRKPAVRGKCVPQKKPVFRDKGIPENEDASENEGAKHAVSSENESANYTDNSENKNATHAVTSRIKTASQPKLVVQICETRQRPVKKRKLYQPPKHPVAISYQLGSKQVNKKSTIPSTLIPSFFNSLASETNEVNQDSVFRTEKPRRRKRKLPERKKRCRYCEKFIKTSEMEKHYFIDHNIHKAPRGSQK</sequence>